<keyword evidence="2 5" id="KW-0413">Isomerase</keyword>
<dbReference type="Pfam" id="PF02502">
    <property type="entry name" value="LacAB_rpiB"/>
    <property type="match status" value="1"/>
</dbReference>
<feature type="binding site" evidence="4">
    <location>
        <begin position="14"/>
        <end position="15"/>
    </location>
    <ligand>
        <name>D-ribulose 5-phosphate</name>
        <dbReference type="ChEBI" id="CHEBI:58121"/>
    </ligand>
</feature>
<dbReference type="NCBIfam" id="TIGR01120">
    <property type="entry name" value="rpiB"/>
    <property type="match status" value="1"/>
</dbReference>
<dbReference type="Gene3D" id="3.40.1400.10">
    <property type="entry name" value="Sugar-phosphate isomerase, RpiB/LacA/LacB"/>
    <property type="match status" value="1"/>
</dbReference>
<feature type="binding site" evidence="4">
    <location>
        <begin position="72"/>
        <end position="76"/>
    </location>
    <ligand>
        <name>D-ribulose 5-phosphate</name>
        <dbReference type="ChEBI" id="CHEBI:58121"/>
    </ligand>
</feature>
<dbReference type="InterPro" id="IPR003500">
    <property type="entry name" value="RpiB_LacA_LacB"/>
</dbReference>
<evidence type="ECO:0000313" key="6">
    <source>
        <dbReference type="Proteomes" id="UP000544222"/>
    </source>
</evidence>
<organism evidence="5 6">
    <name type="scientific">Microbacter margulisiae</name>
    <dbReference type="NCBI Taxonomy" id="1350067"/>
    <lineage>
        <taxon>Bacteria</taxon>
        <taxon>Pseudomonadati</taxon>
        <taxon>Bacteroidota</taxon>
        <taxon>Bacteroidia</taxon>
        <taxon>Bacteroidales</taxon>
        <taxon>Porphyromonadaceae</taxon>
        <taxon>Microbacter</taxon>
    </lineage>
</organism>
<feature type="binding site" evidence="4">
    <location>
        <position position="105"/>
    </location>
    <ligand>
        <name>D-ribulose 5-phosphate</name>
        <dbReference type="ChEBI" id="CHEBI:58121"/>
    </ligand>
</feature>
<dbReference type="RefSeq" id="WP_183412755.1">
    <property type="nucleotide sequence ID" value="NZ_JACHYB010000001.1"/>
</dbReference>
<dbReference type="InterPro" id="IPR036569">
    <property type="entry name" value="RpiB_LacA_LacB_sf"/>
</dbReference>
<evidence type="ECO:0000313" key="5">
    <source>
        <dbReference type="EMBL" id="MBB3186922.1"/>
    </source>
</evidence>
<dbReference type="PANTHER" id="PTHR30345:SF0">
    <property type="entry name" value="DNA DAMAGE-REPAIR_TOLERATION PROTEIN DRT102"/>
    <property type="match status" value="1"/>
</dbReference>
<sequence>MKALNELKIAIASDHAGYGLKTGITPWLADHIAVLHDFGTYSPDSCDYSDFGHKLADAVEKGEYDYGIAICGSGNGINMTVNKHQGIRAALCWSPELAALARQHNNANILSLPGRFVKADEALNMVKIFLTTDFEGGRHQRRIDKIPLQPK</sequence>
<dbReference type="PANTHER" id="PTHR30345">
    <property type="entry name" value="RIBOSE-5-PHOSPHATE ISOMERASE B"/>
    <property type="match status" value="1"/>
</dbReference>
<dbReference type="NCBIfam" id="NF004051">
    <property type="entry name" value="PRK05571.1"/>
    <property type="match status" value="1"/>
</dbReference>
<dbReference type="SUPFAM" id="SSF89623">
    <property type="entry name" value="Ribose/Galactose isomerase RpiB/AlsB"/>
    <property type="match status" value="1"/>
</dbReference>
<feature type="active site" description="Proton acceptor" evidence="3">
    <location>
        <position position="71"/>
    </location>
</feature>
<dbReference type="AlphaFoldDB" id="A0A7W5DQ42"/>
<dbReference type="NCBIfam" id="TIGR00689">
    <property type="entry name" value="rpiB_lacA_lacB"/>
    <property type="match status" value="1"/>
</dbReference>
<feature type="binding site" evidence="4">
    <location>
        <position position="115"/>
    </location>
    <ligand>
        <name>D-ribulose 5-phosphate</name>
        <dbReference type="ChEBI" id="CHEBI:58121"/>
    </ligand>
</feature>
<comment type="caution">
    <text evidence="5">The sequence shown here is derived from an EMBL/GenBank/DDBJ whole genome shotgun (WGS) entry which is preliminary data.</text>
</comment>
<feature type="binding site" evidence="4">
    <location>
        <position position="138"/>
    </location>
    <ligand>
        <name>D-ribulose 5-phosphate</name>
        <dbReference type="ChEBI" id="CHEBI:58121"/>
    </ligand>
</feature>
<feature type="binding site" evidence="4">
    <location>
        <position position="142"/>
    </location>
    <ligand>
        <name>D-ribulose 5-phosphate</name>
        <dbReference type="ChEBI" id="CHEBI:58121"/>
    </ligand>
</feature>
<dbReference type="EMBL" id="JACHYB010000001">
    <property type="protein sequence ID" value="MBB3186922.1"/>
    <property type="molecule type" value="Genomic_DNA"/>
</dbReference>
<evidence type="ECO:0000256" key="1">
    <source>
        <dbReference type="ARBA" id="ARBA00008754"/>
    </source>
</evidence>
<dbReference type="GO" id="GO:0004751">
    <property type="term" value="F:ribose-5-phosphate isomerase activity"/>
    <property type="evidence" value="ECO:0007669"/>
    <property type="project" value="UniProtKB-EC"/>
</dbReference>
<dbReference type="InterPro" id="IPR004785">
    <property type="entry name" value="RpiB"/>
</dbReference>
<dbReference type="GO" id="GO:0019316">
    <property type="term" value="P:D-allose catabolic process"/>
    <property type="evidence" value="ECO:0007669"/>
    <property type="project" value="TreeGrafter"/>
</dbReference>
<evidence type="ECO:0000256" key="4">
    <source>
        <dbReference type="PIRSR" id="PIRSR005384-2"/>
    </source>
</evidence>
<feature type="active site" description="Proton donor" evidence="3">
    <location>
        <position position="104"/>
    </location>
</feature>
<gene>
    <name evidence="5" type="ORF">FHX64_001085</name>
</gene>
<proteinExistence type="inferred from homology"/>
<accession>A0A7W5DQ42</accession>
<comment type="similarity">
    <text evidence="1">Belongs to the LacAB/RpiB family.</text>
</comment>
<evidence type="ECO:0000256" key="2">
    <source>
        <dbReference type="ARBA" id="ARBA00023235"/>
    </source>
</evidence>
<protein>
    <submittedName>
        <fullName evidence="5">Ribose 5-phosphate isomerase B</fullName>
        <ecNumber evidence="5">5.3.1.6</ecNumber>
    </submittedName>
</protein>
<evidence type="ECO:0000256" key="3">
    <source>
        <dbReference type="PIRSR" id="PIRSR005384-1"/>
    </source>
</evidence>
<dbReference type="EC" id="5.3.1.6" evidence="5"/>
<keyword evidence="6" id="KW-1185">Reference proteome</keyword>
<name>A0A7W5DQ42_9PORP</name>
<dbReference type="Proteomes" id="UP000544222">
    <property type="component" value="Unassembled WGS sequence"/>
</dbReference>
<reference evidence="5 6" key="1">
    <citation type="submission" date="2020-08" db="EMBL/GenBank/DDBJ databases">
        <title>Genomic Encyclopedia of Type Strains, Phase IV (KMG-IV): sequencing the most valuable type-strain genomes for metagenomic binning, comparative biology and taxonomic classification.</title>
        <authorList>
            <person name="Goeker M."/>
        </authorList>
    </citation>
    <scope>NUCLEOTIDE SEQUENCE [LARGE SCALE GENOMIC DNA]</scope>
    <source>
        <strain evidence="5 6">DSM 27471</strain>
    </source>
</reference>
<dbReference type="PIRSF" id="PIRSF005384">
    <property type="entry name" value="RpiB_LacA_B"/>
    <property type="match status" value="1"/>
</dbReference>
<dbReference type="GO" id="GO:0009052">
    <property type="term" value="P:pentose-phosphate shunt, non-oxidative branch"/>
    <property type="evidence" value="ECO:0007669"/>
    <property type="project" value="TreeGrafter"/>
</dbReference>